<dbReference type="OrthoDB" id="6781249at2759"/>
<reference evidence="1 2" key="1">
    <citation type="journal article" date="2019" name="Sci. Rep.">
        <title>Orb-weaving spider Araneus ventricosus genome elucidates the spidroin gene catalogue.</title>
        <authorList>
            <person name="Kono N."/>
            <person name="Nakamura H."/>
            <person name="Ohtoshi R."/>
            <person name="Moran D.A.P."/>
            <person name="Shinohara A."/>
            <person name="Yoshida Y."/>
            <person name="Fujiwara M."/>
            <person name="Mori M."/>
            <person name="Tomita M."/>
            <person name="Arakawa K."/>
        </authorList>
    </citation>
    <scope>NUCLEOTIDE SEQUENCE [LARGE SCALE GENOMIC DNA]</scope>
</reference>
<dbReference type="AlphaFoldDB" id="A0A4Y2FTH6"/>
<sequence length="94" mass="10914">MIFYKKAAERTFFCSNHPPSPCIQWLRHNTSYLWKKQSTLVTLLSQMKNNADIFYNPSSTPDVISQAGEKIFLAIYKAPADEHNLNNRRYAAFL</sequence>
<dbReference type="Proteomes" id="UP000499080">
    <property type="component" value="Unassembled WGS sequence"/>
</dbReference>
<keyword evidence="2" id="KW-1185">Reference proteome</keyword>
<comment type="caution">
    <text evidence="1">The sequence shown here is derived from an EMBL/GenBank/DDBJ whole genome shotgun (WGS) entry which is preliminary data.</text>
</comment>
<gene>
    <name evidence="1" type="ORF">AVEN_113604_1</name>
</gene>
<organism evidence="1 2">
    <name type="scientific">Araneus ventricosus</name>
    <name type="common">Orbweaver spider</name>
    <name type="synonym">Epeira ventricosa</name>
    <dbReference type="NCBI Taxonomy" id="182803"/>
    <lineage>
        <taxon>Eukaryota</taxon>
        <taxon>Metazoa</taxon>
        <taxon>Ecdysozoa</taxon>
        <taxon>Arthropoda</taxon>
        <taxon>Chelicerata</taxon>
        <taxon>Arachnida</taxon>
        <taxon>Araneae</taxon>
        <taxon>Araneomorphae</taxon>
        <taxon>Entelegynae</taxon>
        <taxon>Araneoidea</taxon>
        <taxon>Araneidae</taxon>
        <taxon>Araneus</taxon>
    </lineage>
</organism>
<accession>A0A4Y2FTH6</accession>
<name>A0A4Y2FTH6_ARAVE</name>
<evidence type="ECO:0000313" key="2">
    <source>
        <dbReference type="Proteomes" id="UP000499080"/>
    </source>
</evidence>
<protein>
    <submittedName>
        <fullName evidence="1">Uncharacterized protein</fullName>
    </submittedName>
</protein>
<evidence type="ECO:0000313" key="1">
    <source>
        <dbReference type="EMBL" id="GBM43886.1"/>
    </source>
</evidence>
<proteinExistence type="predicted"/>
<dbReference type="EMBL" id="BGPR01175025">
    <property type="protein sequence ID" value="GBM43886.1"/>
    <property type="molecule type" value="Genomic_DNA"/>
</dbReference>